<proteinExistence type="predicted"/>
<comment type="caution">
    <text evidence="1">The sequence shown here is derived from an EMBL/GenBank/DDBJ whole genome shotgun (WGS) entry which is preliminary data.</text>
</comment>
<dbReference type="EMBL" id="SSDS01000086">
    <property type="protein sequence ID" value="TXG76049.1"/>
    <property type="molecule type" value="Genomic_DNA"/>
</dbReference>
<gene>
    <name evidence="1" type="ORF">E6Q11_05565</name>
</gene>
<dbReference type="AlphaFoldDB" id="A0A5C7J3V4"/>
<sequence length="309" mass="37332">MKKDNKKDRSQEFHSYSGKYWKYFLIQEKFSHRSYINLYDFHWGYVFEKWGSFINGPLSSFARKEAGKALYLLIFDYCEKNDVTMEELELCIFAFSHGGNVAAEFLNEVKRQKNNELKVKQLFFFETPKTEQTERAIHQKSTDGKSYIAEHILDINIKYPKDMTQMIDFTASFPCCARQFLFSRKNLFEFFLTDPRGYTHNDIMDYVFLKSIKYFFDKRLQKGSLNIDNNKEFDFFAFEKTGQGRATKELRFSYAEKIISSRNIFRWLLYYRKFFYISLLGYISYKKFIKSNLIIEKIKKYFKKYFKLN</sequence>
<organism evidence="1 2">
    <name type="scientific">Candidatus Dojkabacteria bacterium</name>
    <dbReference type="NCBI Taxonomy" id="2099670"/>
    <lineage>
        <taxon>Bacteria</taxon>
        <taxon>Candidatus Dojkabacteria</taxon>
    </lineage>
</organism>
<accession>A0A5C7J3V4</accession>
<name>A0A5C7J3V4_9BACT</name>
<evidence type="ECO:0000313" key="1">
    <source>
        <dbReference type="EMBL" id="TXG76049.1"/>
    </source>
</evidence>
<reference evidence="1 2" key="1">
    <citation type="submission" date="2018-09" db="EMBL/GenBank/DDBJ databases">
        <title>Metagenome Assembled Genomes from an Advanced Water Purification Facility.</title>
        <authorList>
            <person name="Stamps B.W."/>
            <person name="Spear J.R."/>
        </authorList>
    </citation>
    <scope>NUCLEOTIDE SEQUENCE [LARGE SCALE GENOMIC DNA]</scope>
    <source>
        <strain evidence="1">Bin_63_2</strain>
    </source>
</reference>
<dbReference type="Proteomes" id="UP000321026">
    <property type="component" value="Unassembled WGS sequence"/>
</dbReference>
<evidence type="ECO:0000313" key="2">
    <source>
        <dbReference type="Proteomes" id="UP000321026"/>
    </source>
</evidence>
<protein>
    <submittedName>
        <fullName evidence="1">Uncharacterized protein</fullName>
    </submittedName>
</protein>